<evidence type="ECO:0000256" key="2">
    <source>
        <dbReference type="ARBA" id="ARBA00010617"/>
    </source>
</evidence>
<dbReference type="PANTHER" id="PTHR47582">
    <property type="entry name" value="P450, PUTATIVE (EUROFUNG)-RELATED"/>
    <property type="match status" value="1"/>
</dbReference>
<evidence type="ECO:0000256" key="1">
    <source>
        <dbReference type="ARBA" id="ARBA00001971"/>
    </source>
</evidence>
<dbReference type="GO" id="GO:0004497">
    <property type="term" value="F:monooxygenase activity"/>
    <property type="evidence" value="ECO:0007669"/>
    <property type="project" value="UniProtKB-KW"/>
</dbReference>
<keyword evidence="5 7" id="KW-0503">Monooxygenase</keyword>
<dbReference type="InterPro" id="IPR002403">
    <property type="entry name" value="Cyt_P450_E_grp-IV"/>
</dbReference>
<name>A0AAX4ICW4_9PEZI</name>
<keyword evidence="7" id="KW-0560">Oxidoreductase</keyword>
<evidence type="ECO:0000313" key="9">
    <source>
        <dbReference type="Proteomes" id="UP001322277"/>
    </source>
</evidence>
<evidence type="ECO:0000256" key="7">
    <source>
        <dbReference type="RuleBase" id="RU000461"/>
    </source>
</evidence>
<dbReference type="InterPro" id="IPR053007">
    <property type="entry name" value="CYP450_monoxygenase_sec-met"/>
</dbReference>
<reference evidence="9" key="1">
    <citation type="journal article" date="2023" name="bioRxiv">
        <title>Complete genome of the Medicago anthracnose fungus, Colletotrichum destructivum, reveals a mini-chromosome-like region within a core chromosome.</title>
        <authorList>
            <person name="Lapalu N."/>
            <person name="Simon A."/>
            <person name="Lu A."/>
            <person name="Plaumann P.-L."/>
            <person name="Amselem J."/>
            <person name="Pigne S."/>
            <person name="Auger A."/>
            <person name="Koch C."/>
            <person name="Dallery J.-F."/>
            <person name="O'Connell R.J."/>
        </authorList>
    </citation>
    <scope>NUCLEOTIDE SEQUENCE [LARGE SCALE GENOMIC DNA]</scope>
    <source>
        <strain evidence="9">CBS 520.97</strain>
    </source>
</reference>
<dbReference type="PRINTS" id="PR00465">
    <property type="entry name" value="EP450IV"/>
</dbReference>
<evidence type="ECO:0000313" key="8">
    <source>
        <dbReference type="EMBL" id="WQF80828.1"/>
    </source>
</evidence>
<evidence type="ECO:0000256" key="6">
    <source>
        <dbReference type="PIRSR" id="PIRSR602403-1"/>
    </source>
</evidence>
<keyword evidence="9" id="KW-1185">Reference proteome</keyword>
<keyword evidence="6 7" id="KW-0349">Heme</keyword>
<dbReference type="Pfam" id="PF00067">
    <property type="entry name" value="p450"/>
    <property type="match status" value="1"/>
</dbReference>
<keyword evidence="3 6" id="KW-0479">Metal-binding</keyword>
<dbReference type="Gene3D" id="1.10.630.10">
    <property type="entry name" value="Cytochrome P450"/>
    <property type="match status" value="1"/>
</dbReference>
<dbReference type="Proteomes" id="UP001322277">
    <property type="component" value="Chromosome 3"/>
</dbReference>
<evidence type="ECO:0000256" key="3">
    <source>
        <dbReference type="ARBA" id="ARBA00022723"/>
    </source>
</evidence>
<proteinExistence type="inferred from homology"/>
<organism evidence="8 9">
    <name type="scientific">Colletotrichum destructivum</name>
    <dbReference type="NCBI Taxonomy" id="34406"/>
    <lineage>
        <taxon>Eukaryota</taxon>
        <taxon>Fungi</taxon>
        <taxon>Dikarya</taxon>
        <taxon>Ascomycota</taxon>
        <taxon>Pezizomycotina</taxon>
        <taxon>Sordariomycetes</taxon>
        <taxon>Hypocreomycetidae</taxon>
        <taxon>Glomerellales</taxon>
        <taxon>Glomerellaceae</taxon>
        <taxon>Colletotrichum</taxon>
        <taxon>Colletotrichum destructivum species complex</taxon>
    </lineage>
</organism>
<comment type="cofactor">
    <cofactor evidence="1 6">
        <name>heme</name>
        <dbReference type="ChEBI" id="CHEBI:30413"/>
    </cofactor>
</comment>
<dbReference type="GO" id="GO:0020037">
    <property type="term" value="F:heme binding"/>
    <property type="evidence" value="ECO:0007669"/>
    <property type="project" value="InterPro"/>
</dbReference>
<sequence>MDVVDSAADTLSLNDSLTRQASTSMPENLSATHLAGLATLAVLAIAVLERVTRVSVEANEPPLLKPKVPVFGHILSFLQKPSEYFIQLRKIHNVELATLQLGHAKVYVVWSPAVVHSAFRSKTLSHDKYSLDFAQRVFGLSRDTVALLRSPKAVEDRIQQRLMDAIHDGLMGQSLKEMTARALKYLNNQINELGTGGQGFETSNLYVWLRHHITISVSNTLYGASDPFKKDQSLIQALWDFEGDFTRLIPGKLLGKLLASRAFNGREKVQRAMIDFYRAKSEDNDDVTPFIRTRAELLRQAGLSPDEIGRMEMSFMFVATTGSVPTIFWLLASVLQSREWVEAIRLELEPLVAKQGDTAELRVSSINETSCPLLISSWHEAIRMSNQFLGTRHPLQDMTVMNAEGKSYVLKEGVPVIWTAGALHASTDVWGDDARVFRADRFVDLQGSDKQKKKASFYPFGGGKHLCPGRVFAYSEILPFASALLLGFDIHGLKPESVATGPTRLGEGVLKPLHEGRDSSCTMTKREGWENVQWNLTL</sequence>
<dbReference type="PANTHER" id="PTHR47582:SF1">
    <property type="entry name" value="P450, PUTATIVE (EUROFUNG)-RELATED"/>
    <property type="match status" value="1"/>
</dbReference>
<feature type="binding site" description="axial binding residue" evidence="6">
    <location>
        <position position="467"/>
    </location>
    <ligand>
        <name>heme</name>
        <dbReference type="ChEBI" id="CHEBI:30413"/>
    </ligand>
    <ligandPart>
        <name>Fe</name>
        <dbReference type="ChEBI" id="CHEBI:18248"/>
    </ligandPart>
</feature>
<dbReference type="GO" id="GO:0016705">
    <property type="term" value="F:oxidoreductase activity, acting on paired donors, with incorporation or reduction of molecular oxygen"/>
    <property type="evidence" value="ECO:0007669"/>
    <property type="project" value="InterPro"/>
</dbReference>
<dbReference type="InterPro" id="IPR001128">
    <property type="entry name" value="Cyt_P450"/>
</dbReference>
<dbReference type="AlphaFoldDB" id="A0AAX4ICW4"/>
<dbReference type="SUPFAM" id="SSF48264">
    <property type="entry name" value="Cytochrome P450"/>
    <property type="match status" value="1"/>
</dbReference>
<dbReference type="GO" id="GO:0005506">
    <property type="term" value="F:iron ion binding"/>
    <property type="evidence" value="ECO:0007669"/>
    <property type="project" value="InterPro"/>
</dbReference>
<evidence type="ECO:0000256" key="5">
    <source>
        <dbReference type="ARBA" id="ARBA00023033"/>
    </source>
</evidence>
<dbReference type="EMBL" id="CP137307">
    <property type="protein sequence ID" value="WQF80828.1"/>
    <property type="molecule type" value="Genomic_DNA"/>
</dbReference>
<accession>A0AAX4ICW4</accession>
<comment type="similarity">
    <text evidence="2 7">Belongs to the cytochrome P450 family.</text>
</comment>
<dbReference type="InterPro" id="IPR017972">
    <property type="entry name" value="Cyt_P450_CS"/>
</dbReference>
<dbReference type="InterPro" id="IPR036396">
    <property type="entry name" value="Cyt_P450_sf"/>
</dbReference>
<dbReference type="RefSeq" id="XP_062778052.1">
    <property type="nucleotide sequence ID" value="XM_062922001.1"/>
</dbReference>
<dbReference type="PROSITE" id="PS00086">
    <property type="entry name" value="CYTOCHROME_P450"/>
    <property type="match status" value="1"/>
</dbReference>
<evidence type="ECO:0000256" key="4">
    <source>
        <dbReference type="ARBA" id="ARBA00023004"/>
    </source>
</evidence>
<dbReference type="GeneID" id="87942345"/>
<dbReference type="CDD" id="cd11040">
    <property type="entry name" value="CYP7_CYP8-like"/>
    <property type="match status" value="1"/>
</dbReference>
<protein>
    <submittedName>
        <fullName evidence="8">Cytochrome P450</fullName>
    </submittedName>
</protein>
<gene>
    <name evidence="8" type="ORF">CDEST_05842</name>
</gene>
<keyword evidence="4 6" id="KW-0408">Iron</keyword>
<dbReference type="KEGG" id="cdet:87942345"/>